<keyword evidence="1" id="KW-0812">Transmembrane</keyword>
<feature type="transmembrane region" description="Helical" evidence="1">
    <location>
        <begin position="12"/>
        <end position="31"/>
    </location>
</feature>
<keyword evidence="1" id="KW-0472">Membrane</keyword>
<dbReference type="PANTHER" id="PTHR23516:SF2">
    <property type="entry name" value="MOLYBDATE-ANION TRANSPORTER"/>
    <property type="match status" value="1"/>
</dbReference>
<sequence length="451" mass="50299">MGVVVESEAWEPSSSAFVFIFISCFLSLFLYPHFSRNDSSSSSLDHGSSSPSLARFRSKFLFIYSLASVMEGLWSVFGEFELAYYGVSREEMILSLCAGCAGALILGSFIGLLSDLIGHKRLCVFFCVLHLFVGVWKRITIHPSVWVASICLSIATSVYSFSFETWMVLDHEKRGFREDTLNDTFWLMTFFESVSLIGSQVLANYIIGGDLDKSIVSFSTAIKVLAVVAMFVICKGCEENSQDMSFREYRMCFRTYIFGDKRILLLVCAQSCLHFSTAVFWILWAPTLVADGRELNLGLVLPCLLGARILGSTIYPWLVSGPSSFRAEDCVQYAFIVMGLVLFIIAYDYQEIEFLVSLFCLFHACDGLLAPFLARLRTMYVPNQLRGGMISLSLVPANAAVLFVLLQGGYHRNIGNAAILMLAALGLFSAAGCMYLLRRSGKQPHQSWHKL</sequence>
<name>A0A7N0T5B6_KALFE</name>
<feature type="transmembrane region" description="Helical" evidence="1">
    <location>
        <begin position="122"/>
        <end position="139"/>
    </location>
</feature>
<dbReference type="GO" id="GO:0016020">
    <property type="term" value="C:membrane"/>
    <property type="evidence" value="ECO:0007669"/>
    <property type="project" value="InterPro"/>
</dbReference>
<dbReference type="AlphaFoldDB" id="A0A7N0T5B6"/>
<evidence type="ECO:0000256" key="1">
    <source>
        <dbReference type="SAM" id="Phobius"/>
    </source>
</evidence>
<dbReference type="GO" id="GO:0015098">
    <property type="term" value="F:molybdate ion transmembrane transporter activity"/>
    <property type="evidence" value="ECO:0007669"/>
    <property type="project" value="InterPro"/>
</dbReference>
<organism evidence="2 3">
    <name type="scientific">Kalanchoe fedtschenkoi</name>
    <name type="common">Lavender scallops</name>
    <name type="synonym">South American air plant</name>
    <dbReference type="NCBI Taxonomy" id="63787"/>
    <lineage>
        <taxon>Eukaryota</taxon>
        <taxon>Viridiplantae</taxon>
        <taxon>Streptophyta</taxon>
        <taxon>Embryophyta</taxon>
        <taxon>Tracheophyta</taxon>
        <taxon>Spermatophyta</taxon>
        <taxon>Magnoliopsida</taxon>
        <taxon>eudicotyledons</taxon>
        <taxon>Gunneridae</taxon>
        <taxon>Pentapetalae</taxon>
        <taxon>Saxifragales</taxon>
        <taxon>Crassulaceae</taxon>
        <taxon>Kalanchoe</taxon>
    </lineage>
</organism>
<dbReference type="Gramene" id="Kaladp0023s0034.1.v1.1">
    <property type="protein sequence ID" value="Kaladp0023s0034.1.v1.1"/>
    <property type="gene ID" value="Kaladp0023s0034.v1.1"/>
</dbReference>
<feature type="transmembrane region" description="Helical" evidence="1">
    <location>
        <begin position="297"/>
        <end position="318"/>
    </location>
</feature>
<keyword evidence="1" id="KW-1133">Transmembrane helix</keyword>
<evidence type="ECO:0000313" key="2">
    <source>
        <dbReference type="EnsemblPlants" id="Kaladp0023s0034.1.v1.1"/>
    </source>
</evidence>
<feature type="transmembrane region" description="Helical" evidence="1">
    <location>
        <begin position="414"/>
        <end position="437"/>
    </location>
</feature>
<feature type="transmembrane region" description="Helical" evidence="1">
    <location>
        <begin position="355"/>
        <end position="376"/>
    </location>
</feature>
<dbReference type="PANTHER" id="PTHR23516">
    <property type="entry name" value="SAM (S-ADENOSYL METHIONINE) TRANSPORTER"/>
    <property type="match status" value="1"/>
</dbReference>
<dbReference type="Proteomes" id="UP000594263">
    <property type="component" value="Unplaced"/>
</dbReference>
<feature type="transmembrane region" description="Helical" evidence="1">
    <location>
        <begin position="263"/>
        <end position="285"/>
    </location>
</feature>
<dbReference type="Pfam" id="PF05631">
    <property type="entry name" value="MFS_5"/>
    <property type="match status" value="1"/>
</dbReference>
<proteinExistence type="predicted"/>
<dbReference type="EnsemblPlants" id="Kaladp0023s0034.1.v1.1">
    <property type="protein sequence ID" value="Kaladp0023s0034.1.v1.1"/>
    <property type="gene ID" value="Kaladp0023s0034.v1.1"/>
</dbReference>
<evidence type="ECO:0000313" key="3">
    <source>
        <dbReference type="Proteomes" id="UP000594263"/>
    </source>
</evidence>
<feature type="transmembrane region" description="Helical" evidence="1">
    <location>
        <begin position="388"/>
        <end position="408"/>
    </location>
</feature>
<feature type="transmembrane region" description="Helical" evidence="1">
    <location>
        <begin position="60"/>
        <end position="80"/>
    </location>
</feature>
<reference evidence="2" key="1">
    <citation type="submission" date="2021-01" db="UniProtKB">
        <authorList>
            <consortium name="EnsemblPlants"/>
        </authorList>
    </citation>
    <scope>IDENTIFICATION</scope>
</reference>
<feature type="transmembrane region" description="Helical" evidence="1">
    <location>
        <begin position="330"/>
        <end position="349"/>
    </location>
</feature>
<evidence type="ECO:0008006" key="4">
    <source>
        <dbReference type="Google" id="ProtNLM"/>
    </source>
</evidence>
<dbReference type="SUPFAM" id="SSF103473">
    <property type="entry name" value="MFS general substrate transporter"/>
    <property type="match status" value="2"/>
</dbReference>
<keyword evidence="3" id="KW-1185">Reference proteome</keyword>
<dbReference type="OMA" id="MHVLKRW"/>
<protein>
    <recommendedName>
        <fullName evidence="4">Molybdate-anion transporter-like</fullName>
    </recommendedName>
</protein>
<dbReference type="Gene3D" id="1.20.1250.20">
    <property type="entry name" value="MFS general substrate transporter like domains"/>
    <property type="match status" value="1"/>
</dbReference>
<accession>A0A7N0T5B6</accession>
<dbReference type="InterPro" id="IPR008509">
    <property type="entry name" value="MOT2/MFSD5"/>
</dbReference>
<dbReference type="InterPro" id="IPR036259">
    <property type="entry name" value="MFS_trans_sf"/>
</dbReference>
<feature type="transmembrane region" description="Helical" evidence="1">
    <location>
        <begin position="145"/>
        <end position="163"/>
    </location>
</feature>
<feature type="transmembrane region" description="Helical" evidence="1">
    <location>
        <begin position="92"/>
        <end position="113"/>
    </location>
</feature>
<feature type="transmembrane region" description="Helical" evidence="1">
    <location>
        <begin position="184"/>
        <end position="203"/>
    </location>
</feature>
<feature type="transmembrane region" description="Helical" evidence="1">
    <location>
        <begin position="215"/>
        <end position="234"/>
    </location>
</feature>